<dbReference type="Proteomes" id="UP000790347">
    <property type="component" value="Unassembled WGS sequence"/>
</dbReference>
<name>A0A922HZR5_DERFA</name>
<organism evidence="1 2">
    <name type="scientific">Dermatophagoides farinae</name>
    <name type="common">American house dust mite</name>
    <dbReference type="NCBI Taxonomy" id="6954"/>
    <lineage>
        <taxon>Eukaryota</taxon>
        <taxon>Metazoa</taxon>
        <taxon>Ecdysozoa</taxon>
        <taxon>Arthropoda</taxon>
        <taxon>Chelicerata</taxon>
        <taxon>Arachnida</taxon>
        <taxon>Acari</taxon>
        <taxon>Acariformes</taxon>
        <taxon>Sarcoptiformes</taxon>
        <taxon>Astigmata</taxon>
        <taxon>Psoroptidia</taxon>
        <taxon>Analgoidea</taxon>
        <taxon>Pyroglyphidae</taxon>
        <taxon>Dermatophagoidinae</taxon>
        <taxon>Dermatophagoides</taxon>
    </lineage>
</organism>
<dbReference type="AlphaFoldDB" id="A0A922HZR5"/>
<gene>
    <name evidence="1" type="ORF">DERF_007066</name>
</gene>
<evidence type="ECO:0000313" key="1">
    <source>
        <dbReference type="EMBL" id="KAH9516315.1"/>
    </source>
</evidence>
<sequence>MNAFILSIPKYDAFIISYFMIYMDFADHVKLQIKPILAHLISLPKEKPIIHTIGNNDTSYYRPGDLNWLRKSGDDVNGKGQKLD</sequence>
<protein>
    <submittedName>
        <fullName evidence="1">Uncharacterized protein</fullName>
    </submittedName>
</protein>
<comment type="caution">
    <text evidence="1">The sequence shown here is derived from an EMBL/GenBank/DDBJ whole genome shotgun (WGS) entry which is preliminary data.</text>
</comment>
<accession>A0A922HZR5</accession>
<reference evidence="1" key="1">
    <citation type="submission" date="2013-05" db="EMBL/GenBank/DDBJ databases">
        <authorList>
            <person name="Yim A.K.Y."/>
            <person name="Chan T.F."/>
            <person name="Ji K.M."/>
            <person name="Liu X.Y."/>
            <person name="Zhou J.W."/>
            <person name="Li R.Q."/>
            <person name="Yang K.Y."/>
            <person name="Li J."/>
            <person name="Li M."/>
            <person name="Law P.T.W."/>
            <person name="Wu Y.L."/>
            <person name="Cai Z.L."/>
            <person name="Qin H."/>
            <person name="Bao Y."/>
            <person name="Leung R.K.K."/>
            <person name="Ng P.K.S."/>
            <person name="Zou J."/>
            <person name="Zhong X.J."/>
            <person name="Ran P.X."/>
            <person name="Zhong N.S."/>
            <person name="Liu Z.G."/>
            <person name="Tsui S.K.W."/>
        </authorList>
    </citation>
    <scope>NUCLEOTIDE SEQUENCE</scope>
    <source>
        <strain evidence="1">Derf</strain>
        <tissue evidence="1">Whole organism</tissue>
    </source>
</reference>
<keyword evidence="2" id="KW-1185">Reference proteome</keyword>
<evidence type="ECO:0000313" key="2">
    <source>
        <dbReference type="Proteomes" id="UP000790347"/>
    </source>
</evidence>
<reference evidence="1" key="2">
    <citation type="journal article" date="2022" name="Res Sq">
        <title>Comparative Genomics Reveals Insights into the Divergent Evolution of Astigmatic Mites and Household Pest Adaptations.</title>
        <authorList>
            <person name="Xiong Q."/>
            <person name="Wan A.T.-Y."/>
            <person name="Liu X.-Y."/>
            <person name="Fung C.S.-H."/>
            <person name="Xiao X."/>
            <person name="Malainual N."/>
            <person name="Hou J."/>
            <person name="Wang L."/>
            <person name="Wang M."/>
            <person name="Yang K."/>
            <person name="Cui Y."/>
            <person name="Leung E."/>
            <person name="Nong W."/>
            <person name="Shin S.-K."/>
            <person name="Au S."/>
            <person name="Jeong K.Y."/>
            <person name="Chew F.T."/>
            <person name="Hui J."/>
            <person name="Leung T.F."/>
            <person name="Tungtrongchitr A."/>
            <person name="Zhong N."/>
            <person name="Liu Z."/>
            <person name="Tsui S."/>
        </authorList>
    </citation>
    <scope>NUCLEOTIDE SEQUENCE</scope>
    <source>
        <strain evidence="1">Derf</strain>
        <tissue evidence="1">Whole organism</tissue>
    </source>
</reference>
<proteinExistence type="predicted"/>
<dbReference type="EMBL" id="ASGP02000003">
    <property type="protein sequence ID" value="KAH9516315.1"/>
    <property type="molecule type" value="Genomic_DNA"/>
</dbReference>